<dbReference type="SUPFAM" id="SSF52540">
    <property type="entry name" value="P-loop containing nucleoside triphosphate hydrolases"/>
    <property type="match status" value="1"/>
</dbReference>
<evidence type="ECO:0000313" key="8">
    <source>
        <dbReference type="Proteomes" id="UP000176349"/>
    </source>
</evidence>
<comment type="caution">
    <text evidence="7">The sequence shown here is derived from an EMBL/GenBank/DDBJ whole genome shotgun (WGS) entry which is preliminary data.</text>
</comment>
<evidence type="ECO:0000256" key="1">
    <source>
        <dbReference type="ARBA" id="ARBA00022679"/>
    </source>
</evidence>
<dbReference type="Pfam" id="PF00406">
    <property type="entry name" value="ADK"/>
    <property type="match status" value="1"/>
</dbReference>
<evidence type="ECO:0000256" key="2">
    <source>
        <dbReference type="ARBA" id="ARBA00022727"/>
    </source>
</evidence>
<dbReference type="GO" id="GO:0005737">
    <property type="term" value="C:cytoplasm"/>
    <property type="evidence" value="ECO:0007669"/>
    <property type="project" value="UniProtKB-SubCell"/>
</dbReference>
<keyword evidence="1 5" id="KW-0808">Transferase</keyword>
<dbReference type="EC" id="2.7.4.3" evidence="6"/>
<dbReference type="PRINTS" id="PR00094">
    <property type="entry name" value="ADENYLTKNASE"/>
</dbReference>
<evidence type="ECO:0000256" key="4">
    <source>
        <dbReference type="ARBA" id="ARBA00022777"/>
    </source>
</evidence>
<dbReference type="CDD" id="cd01428">
    <property type="entry name" value="ADK"/>
    <property type="match status" value="1"/>
</dbReference>
<evidence type="ECO:0000313" key="7">
    <source>
        <dbReference type="EMBL" id="OGY97229.1"/>
    </source>
</evidence>
<evidence type="ECO:0000256" key="6">
    <source>
        <dbReference type="RuleBase" id="RU003331"/>
    </source>
</evidence>
<comment type="subunit">
    <text evidence="6">Monomer.</text>
</comment>
<dbReference type="GO" id="GO:0005524">
    <property type="term" value="F:ATP binding"/>
    <property type="evidence" value="ECO:0007669"/>
    <property type="project" value="UniProtKB-KW"/>
</dbReference>
<accession>A0A1G2C8Y4</accession>
<comment type="similarity">
    <text evidence="5">Belongs to the adenylate kinase family.</text>
</comment>
<organism evidence="7 8">
    <name type="scientific">Candidatus Liptonbacteria bacterium GWC1_60_9</name>
    <dbReference type="NCBI Taxonomy" id="1798645"/>
    <lineage>
        <taxon>Bacteria</taxon>
        <taxon>Candidatus Liptoniibacteriota</taxon>
    </lineage>
</organism>
<dbReference type="Proteomes" id="UP000176349">
    <property type="component" value="Unassembled WGS sequence"/>
</dbReference>
<proteinExistence type="inferred from homology"/>
<keyword evidence="4 5" id="KW-0418">Kinase</keyword>
<comment type="subcellular location">
    <subcellularLocation>
        <location evidence="6">Cytoplasm</location>
    </subcellularLocation>
</comment>
<name>A0A1G2C8Y4_9BACT</name>
<dbReference type="PANTHER" id="PTHR23359">
    <property type="entry name" value="NUCLEOTIDE KINASE"/>
    <property type="match status" value="1"/>
</dbReference>
<sequence length="224" mass="25627">MKLAVIIYGPPGSGKGTQANLLAEKFGLYHLDTGRYIEQVVHDPANRANKIIERERRFFDTGILCTPSWVRAIVEKKTREIRAAGFGIIYSGSPRTLPEAGALIPLLEKLYGKKRVLPFVLKVRPGTSQFRNGNRWICRLCGRPLMYSPRLKYPHCPACGSPLHRRTLDAPEVIKKRLVEYHERTEPIFNYLKKRGYKLIAIDGEPLPYKVFASLRSAIERRLR</sequence>
<dbReference type="EMBL" id="MHKV01000018">
    <property type="protein sequence ID" value="OGY97229.1"/>
    <property type="molecule type" value="Genomic_DNA"/>
</dbReference>
<protein>
    <recommendedName>
        <fullName evidence="6">Adenylate kinase</fullName>
        <ecNumber evidence="6">2.7.4.3</ecNumber>
    </recommendedName>
</protein>
<dbReference type="Gene3D" id="3.40.50.300">
    <property type="entry name" value="P-loop containing nucleotide triphosphate hydrolases"/>
    <property type="match status" value="1"/>
</dbReference>
<reference evidence="7 8" key="1">
    <citation type="journal article" date="2016" name="Nat. Commun.">
        <title>Thousands of microbial genomes shed light on interconnected biogeochemical processes in an aquifer system.</title>
        <authorList>
            <person name="Anantharaman K."/>
            <person name="Brown C.T."/>
            <person name="Hug L.A."/>
            <person name="Sharon I."/>
            <person name="Castelle C.J."/>
            <person name="Probst A.J."/>
            <person name="Thomas B.C."/>
            <person name="Singh A."/>
            <person name="Wilkins M.J."/>
            <person name="Karaoz U."/>
            <person name="Brodie E.L."/>
            <person name="Williams K.H."/>
            <person name="Hubbard S.S."/>
            <person name="Banfield J.F."/>
        </authorList>
    </citation>
    <scope>NUCLEOTIDE SEQUENCE [LARGE SCALE GENOMIC DNA]</scope>
</reference>
<dbReference type="GO" id="GO:0004017">
    <property type="term" value="F:AMP kinase activity"/>
    <property type="evidence" value="ECO:0007669"/>
    <property type="project" value="UniProtKB-EC"/>
</dbReference>
<dbReference type="AlphaFoldDB" id="A0A1G2C8Y4"/>
<comment type="catalytic activity">
    <reaction evidence="6">
        <text>AMP + ATP = 2 ADP</text>
        <dbReference type="Rhea" id="RHEA:12973"/>
        <dbReference type="ChEBI" id="CHEBI:30616"/>
        <dbReference type="ChEBI" id="CHEBI:456215"/>
        <dbReference type="ChEBI" id="CHEBI:456216"/>
        <dbReference type="EC" id="2.7.4.3"/>
    </reaction>
</comment>
<evidence type="ECO:0000256" key="5">
    <source>
        <dbReference type="RuleBase" id="RU003330"/>
    </source>
</evidence>
<keyword evidence="2" id="KW-0545">Nucleotide biosynthesis</keyword>
<keyword evidence="6" id="KW-0067">ATP-binding</keyword>
<keyword evidence="3 6" id="KW-0547">Nucleotide-binding</keyword>
<dbReference type="InterPro" id="IPR027417">
    <property type="entry name" value="P-loop_NTPase"/>
</dbReference>
<evidence type="ECO:0000256" key="3">
    <source>
        <dbReference type="ARBA" id="ARBA00022741"/>
    </source>
</evidence>
<dbReference type="InterPro" id="IPR000850">
    <property type="entry name" value="Adenylat/UMP-CMP_kin"/>
</dbReference>
<gene>
    <name evidence="7" type="ORF">A2128_01255</name>
</gene>